<dbReference type="EMBL" id="CP000478">
    <property type="protein sequence ID" value="ABK16985.1"/>
    <property type="molecule type" value="Genomic_DNA"/>
</dbReference>
<dbReference type="KEGG" id="sfu:Sfum_1293"/>
<dbReference type="InterPro" id="IPR015424">
    <property type="entry name" value="PyrdxlP-dep_Trfase"/>
</dbReference>
<dbReference type="RefSeq" id="WP_011698156.1">
    <property type="nucleotide sequence ID" value="NC_008554.1"/>
</dbReference>
<dbReference type="GO" id="GO:0008483">
    <property type="term" value="F:transaminase activity"/>
    <property type="evidence" value="ECO:0007669"/>
    <property type="project" value="UniProtKB-KW"/>
</dbReference>
<gene>
    <name evidence="4" type="ordered locus">Sfum_1293</name>
</gene>
<evidence type="ECO:0000256" key="1">
    <source>
        <dbReference type="PIRSR" id="PIRSR000390-1"/>
    </source>
</evidence>
<dbReference type="GO" id="GO:0000271">
    <property type="term" value="P:polysaccharide biosynthetic process"/>
    <property type="evidence" value="ECO:0007669"/>
    <property type="project" value="TreeGrafter"/>
</dbReference>
<feature type="active site" description="Proton acceptor" evidence="1">
    <location>
        <position position="204"/>
    </location>
</feature>
<dbReference type="Pfam" id="PF01041">
    <property type="entry name" value="DegT_DnrJ_EryC1"/>
    <property type="match status" value="1"/>
</dbReference>
<dbReference type="OrthoDB" id="9766188at2"/>
<organism evidence="4 5">
    <name type="scientific">Syntrophobacter fumaroxidans (strain DSM 10017 / MPOB)</name>
    <dbReference type="NCBI Taxonomy" id="335543"/>
    <lineage>
        <taxon>Bacteria</taxon>
        <taxon>Pseudomonadati</taxon>
        <taxon>Thermodesulfobacteriota</taxon>
        <taxon>Syntrophobacteria</taxon>
        <taxon>Syntrophobacterales</taxon>
        <taxon>Syntrophobacteraceae</taxon>
        <taxon>Syntrophobacter</taxon>
    </lineage>
</organism>
<dbReference type="InterPro" id="IPR015422">
    <property type="entry name" value="PyrdxlP-dep_Trfase_small"/>
</dbReference>
<protein>
    <submittedName>
        <fullName evidence="4">DegT/DnrJ/EryC1/StrS aminotransferase</fullName>
    </submittedName>
</protein>
<dbReference type="SUPFAM" id="SSF53383">
    <property type="entry name" value="PLP-dependent transferases"/>
    <property type="match status" value="1"/>
</dbReference>
<proteinExistence type="inferred from homology"/>
<name>A0LHT3_SYNFM</name>
<reference evidence="4 5" key="1">
    <citation type="submission" date="2006-10" db="EMBL/GenBank/DDBJ databases">
        <title>Complete sequence of Syntrophobacter fumaroxidans MPOB.</title>
        <authorList>
            <consortium name="US DOE Joint Genome Institute"/>
            <person name="Copeland A."/>
            <person name="Lucas S."/>
            <person name="Lapidus A."/>
            <person name="Barry K."/>
            <person name="Detter J.C."/>
            <person name="Glavina del Rio T."/>
            <person name="Hammon N."/>
            <person name="Israni S."/>
            <person name="Pitluck S."/>
            <person name="Goltsman E.G."/>
            <person name="Martinez M."/>
            <person name="Schmutz J."/>
            <person name="Larimer F."/>
            <person name="Land M."/>
            <person name="Hauser L."/>
            <person name="Kyrpides N."/>
            <person name="Kim E."/>
            <person name="Boone D.R."/>
            <person name="Brockman F."/>
            <person name="Culley D."/>
            <person name="Ferry J."/>
            <person name="Gunsalus R."/>
            <person name="McInerney M.J."/>
            <person name="Morrison M."/>
            <person name="Plugge C."/>
            <person name="Rohlin L."/>
            <person name="Scholten J."/>
            <person name="Sieber J."/>
            <person name="Stams A.J.M."/>
            <person name="Worm P."/>
            <person name="Henstra A.M."/>
            <person name="Richardson P."/>
        </authorList>
    </citation>
    <scope>NUCLEOTIDE SEQUENCE [LARGE SCALE GENOMIC DNA]</scope>
    <source>
        <strain evidence="5">DSM 10017 / MPOB</strain>
    </source>
</reference>
<dbReference type="FunCoup" id="A0LHT3">
    <property type="interactions" value="570"/>
</dbReference>
<dbReference type="Gene3D" id="3.90.1150.10">
    <property type="entry name" value="Aspartate Aminotransferase, domain 1"/>
    <property type="match status" value="1"/>
</dbReference>
<dbReference type="InParanoid" id="A0LHT3"/>
<dbReference type="Gene3D" id="3.40.640.10">
    <property type="entry name" value="Type I PLP-dependent aspartate aminotransferase-like (Major domain)"/>
    <property type="match status" value="1"/>
</dbReference>
<dbReference type="CDD" id="cd00616">
    <property type="entry name" value="AHBA_syn"/>
    <property type="match status" value="1"/>
</dbReference>
<evidence type="ECO:0000256" key="3">
    <source>
        <dbReference type="RuleBase" id="RU004508"/>
    </source>
</evidence>
<accession>A0LHT3</accession>
<sequence>MRFIDLGAQQKRIRKAIENRIHAVLDHGQYIMGPEIAMLEKKLAEYVGVAHGVGCSSGTDALLLALMACGVGSGDAVITSPFTFTATAEAIMLAGAIPVFTDIDSLTFNMDPAALERVIRAATEWDASLHPLPAGDYAKPPRLKAVMPVDLFGIPADYDRINALAADGGLVVIEDAAQSFGGEYKARKACALAEIACTSFFPAKPLGAYGDGGMIFTGDGRLAARMRSLLVHGQGRDKYENLEIGLNGRLDTLQAAVLLAKFEIFPEERIMRERVAGQYSFFLDHDSSGVRVPKVPADCCSAWAQYSVLARDASHRALLQENLGKAGVPTAIYYPRPLHLQPAFSSLGYREGDFPVSEACSRRIFSLPMHPYLEPEDQERIARVILSA</sequence>
<dbReference type="InterPro" id="IPR000653">
    <property type="entry name" value="DegT/StrS_aminotransferase"/>
</dbReference>
<dbReference type="InterPro" id="IPR015421">
    <property type="entry name" value="PyrdxlP-dep_Trfase_major"/>
</dbReference>
<keyword evidence="2 3" id="KW-0663">Pyridoxal phosphate</keyword>
<evidence type="ECO:0000256" key="2">
    <source>
        <dbReference type="PIRSR" id="PIRSR000390-2"/>
    </source>
</evidence>
<dbReference type="eggNOG" id="COG0399">
    <property type="taxonomic scope" value="Bacteria"/>
</dbReference>
<comment type="similarity">
    <text evidence="3">Belongs to the DegT/DnrJ/EryC1 family.</text>
</comment>
<dbReference type="PANTHER" id="PTHR30244">
    <property type="entry name" value="TRANSAMINASE"/>
    <property type="match status" value="1"/>
</dbReference>
<keyword evidence="4" id="KW-0032">Aminotransferase</keyword>
<evidence type="ECO:0000313" key="4">
    <source>
        <dbReference type="EMBL" id="ABK16985.1"/>
    </source>
</evidence>
<dbReference type="PIRSF" id="PIRSF000390">
    <property type="entry name" value="PLP_StrS"/>
    <property type="match status" value="1"/>
</dbReference>
<dbReference type="AlphaFoldDB" id="A0LHT3"/>
<keyword evidence="5" id="KW-1185">Reference proteome</keyword>
<evidence type="ECO:0000313" key="5">
    <source>
        <dbReference type="Proteomes" id="UP000001784"/>
    </source>
</evidence>
<dbReference type="STRING" id="335543.Sfum_1293"/>
<dbReference type="PANTHER" id="PTHR30244:SF42">
    <property type="entry name" value="UDP-2-ACETAMIDO-2-DEOXY-3-OXO-D-GLUCURONATE AMINOTRANSFERASE"/>
    <property type="match status" value="1"/>
</dbReference>
<feature type="modified residue" description="N6-(pyridoxal phosphate)lysine" evidence="2">
    <location>
        <position position="204"/>
    </location>
</feature>
<dbReference type="GO" id="GO:0030170">
    <property type="term" value="F:pyridoxal phosphate binding"/>
    <property type="evidence" value="ECO:0007669"/>
    <property type="project" value="TreeGrafter"/>
</dbReference>
<dbReference type="HOGENOM" id="CLU_033332_6_1_7"/>
<keyword evidence="4" id="KW-0808">Transferase</keyword>
<dbReference type="Proteomes" id="UP000001784">
    <property type="component" value="Chromosome"/>
</dbReference>